<protein>
    <submittedName>
        <fullName evidence="7">Centrosomal protein 295</fullName>
    </submittedName>
</protein>
<dbReference type="AlphaFoldDB" id="A0A8D2DYE1"/>
<evidence type="ECO:0000256" key="5">
    <source>
        <dbReference type="SAM" id="MobiDB-lite"/>
    </source>
</evidence>
<feature type="coiled-coil region" evidence="4">
    <location>
        <begin position="722"/>
        <end position="749"/>
    </location>
</feature>
<accession>A0A8D2DYE1</accession>
<evidence type="ECO:0000256" key="4">
    <source>
        <dbReference type="SAM" id="Coils"/>
    </source>
</evidence>
<organism evidence="7 8">
    <name type="scientific">Sciurus vulgaris</name>
    <name type="common">Eurasian red squirrel</name>
    <dbReference type="NCBI Taxonomy" id="55149"/>
    <lineage>
        <taxon>Eukaryota</taxon>
        <taxon>Metazoa</taxon>
        <taxon>Chordata</taxon>
        <taxon>Craniata</taxon>
        <taxon>Vertebrata</taxon>
        <taxon>Euteleostomi</taxon>
        <taxon>Mammalia</taxon>
        <taxon>Eutheria</taxon>
        <taxon>Euarchontoglires</taxon>
        <taxon>Glires</taxon>
        <taxon>Rodentia</taxon>
        <taxon>Sciuromorpha</taxon>
        <taxon>Sciuridae</taxon>
        <taxon>Sciurinae</taxon>
        <taxon>Sciurini</taxon>
        <taxon>Sciurus</taxon>
    </lineage>
</organism>
<dbReference type="Pfam" id="PF15309">
    <property type="entry name" value="ALMS_motif"/>
    <property type="match status" value="1"/>
</dbReference>
<name>A0A8D2DYE1_SCIVU</name>
<dbReference type="Ensembl" id="ENSSVLT00005034156.1">
    <property type="protein sequence ID" value="ENSSVLP00005030755.1"/>
    <property type="gene ID" value="ENSSVLG00005024179.1"/>
</dbReference>
<dbReference type="PANTHER" id="PTHR21553">
    <property type="entry name" value="ALMS1-RELATED"/>
    <property type="match status" value="1"/>
</dbReference>
<dbReference type="GO" id="GO:0046599">
    <property type="term" value="P:regulation of centriole replication"/>
    <property type="evidence" value="ECO:0007669"/>
    <property type="project" value="TreeGrafter"/>
</dbReference>
<evidence type="ECO:0000256" key="3">
    <source>
        <dbReference type="ARBA" id="ARBA00023212"/>
    </source>
</evidence>
<dbReference type="GO" id="GO:0005814">
    <property type="term" value="C:centriole"/>
    <property type="evidence" value="ECO:0007669"/>
    <property type="project" value="TreeGrafter"/>
</dbReference>
<feature type="region of interest" description="Disordered" evidence="5">
    <location>
        <begin position="160"/>
        <end position="182"/>
    </location>
</feature>
<keyword evidence="8" id="KW-1185">Reference proteome</keyword>
<keyword evidence="2" id="KW-0963">Cytoplasm</keyword>
<comment type="subcellular location">
    <subcellularLocation>
        <location evidence="1">Cytoplasm</location>
        <location evidence="1">Cytoskeleton</location>
        <location evidence="1">Microtubule organizing center</location>
        <location evidence="1">Centrosome</location>
    </subcellularLocation>
</comment>
<reference evidence="7" key="1">
    <citation type="submission" date="2025-08" db="UniProtKB">
        <authorList>
            <consortium name="Ensembl"/>
        </authorList>
    </citation>
    <scope>IDENTIFICATION</scope>
</reference>
<dbReference type="InterPro" id="IPR029299">
    <property type="entry name" value="ALMS_motif"/>
</dbReference>
<dbReference type="Proteomes" id="UP000694564">
    <property type="component" value="Chromosome 11"/>
</dbReference>
<gene>
    <name evidence="7" type="primary">CEP295</name>
</gene>
<evidence type="ECO:0000313" key="8">
    <source>
        <dbReference type="Proteomes" id="UP000694564"/>
    </source>
</evidence>
<evidence type="ECO:0000256" key="2">
    <source>
        <dbReference type="ARBA" id="ARBA00022490"/>
    </source>
</evidence>
<evidence type="ECO:0000259" key="6">
    <source>
        <dbReference type="Pfam" id="PF15309"/>
    </source>
</evidence>
<evidence type="ECO:0000313" key="7">
    <source>
        <dbReference type="Ensembl" id="ENSSVLP00005030755.1"/>
    </source>
</evidence>
<feature type="region of interest" description="Disordered" evidence="5">
    <location>
        <begin position="1"/>
        <end position="33"/>
    </location>
</feature>
<keyword evidence="4" id="KW-0175">Coiled coil</keyword>
<dbReference type="OrthoDB" id="6359887at2759"/>
<dbReference type="GeneTree" id="ENSGT00940000153123"/>
<sequence length="768" mass="86874">MEQPREWLPHIQDLTRDDQQSISHADKSNSDDSWLFSEDVSAKQSGNPNFYQDRDPMRVSISREQVFFGSPMARVPINCLQPAAQESVCSNDGDETVKVKESDVENHAVLSYALEEEEYTHLGPAVNPNDKADTQIFHEPLSSVTLSTGSFVSYENTDLSLTDPESFSEHTDYQEQESTASKEEEMNILRSIIPSTQAIYQQQKSSDVHKSLLPAVEEFTSRHTHFQQTTDKYINEADLMPEKRDLQELEHIFPNLHRQLFKPLEPHPDFDLSSLSSGISQDDRNFYQSSDSSSERHCATASKSTVSFTALRRASLHSFLNTSLNQQPNPNLAQAAAQSFATDDIIEGSEQSFQQLLPEFSSQEGSQHADLPSIFSIEARDTSQGMKNQTEILQNKKKGVHFQLPRGNLNSTYSSSDEANVFHQLQVQHSTPCSSSSSEYSIKQQESRKERWDFKELSKKEALIMLPSQELTEGENETCGVLATDPHEEIDSQLCVRTVEMGTSVQPPHSFSIQNEKYFENSTKTETLEVISLSQTTQLESFKSSGSFAVQSSIPIWETESGHGIMEEPELTLVSTSDISIAETDFANLTLEEERENEAKSYLQVNEFILSETENSDYPATSELSMQKSTKSTEALPKCTVMAGSLQEAFIKRKKKFLERSYQRQKEIRNKIKVTENSQIKTVKEKQATGSSVSHLKGVNKVKMSFTEERKTAQALMHQRALRLYNQLAEVKQQKIEKAKQEAYALNRARAKEFHKKTLEKLRAKNAC</sequence>
<evidence type="ECO:0000256" key="1">
    <source>
        <dbReference type="ARBA" id="ARBA00004300"/>
    </source>
</evidence>
<reference evidence="7" key="2">
    <citation type="submission" date="2025-09" db="UniProtKB">
        <authorList>
            <consortium name="Ensembl"/>
        </authorList>
    </citation>
    <scope>IDENTIFICATION</scope>
</reference>
<feature type="domain" description="ALMS motif" evidence="6">
    <location>
        <begin position="645"/>
        <end position="763"/>
    </location>
</feature>
<keyword evidence="3" id="KW-0206">Cytoskeleton</keyword>
<dbReference type="PANTHER" id="PTHR21553:SF25">
    <property type="entry name" value="CENTROSOMAL PROTEIN OF 295 KDA"/>
    <property type="match status" value="1"/>
</dbReference>
<dbReference type="GO" id="GO:0005829">
    <property type="term" value="C:cytosol"/>
    <property type="evidence" value="ECO:0007669"/>
    <property type="project" value="TreeGrafter"/>
</dbReference>
<proteinExistence type="predicted"/>
<dbReference type="GO" id="GO:0005813">
    <property type="term" value="C:centrosome"/>
    <property type="evidence" value="ECO:0007669"/>
    <property type="project" value="UniProtKB-SubCell"/>
</dbReference>
<feature type="compositionally biased region" description="Basic and acidic residues" evidence="5">
    <location>
        <begin position="1"/>
        <end position="30"/>
    </location>
</feature>